<reference evidence="1 2" key="1">
    <citation type="submission" date="2017-02" db="EMBL/GenBank/DDBJ databases">
        <title>Prevalence of linear plasmids in Cutibacterium acnes isolates obtained from cancerous prostatic tissue.</title>
        <authorList>
            <person name="Davidsson S."/>
            <person name="Bruggemann H."/>
        </authorList>
    </citation>
    <scope>NUCLEOTIDE SEQUENCE [LARGE SCALE GENOMIC DNA]</scope>
    <source>
        <strain evidence="1 2">11-78</strain>
    </source>
</reference>
<comment type="caution">
    <text evidence="1">The sequence shown here is derived from an EMBL/GenBank/DDBJ whole genome shotgun (WGS) entry which is preliminary data.</text>
</comment>
<gene>
    <name evidence="1" type="ORF">B1B09_10865</name>
</gene>
<dbReference type="AlphaFoldDB" id="A0A8B2VMY9"/>
<proteinExistence type="predicted"/>
<name>A0A8B2VMY9_CUTAC</name>
<dbReference type="Proteomes" id="UP000226191">
    <property type="component" value="Unassembled WGS sequence"/>
</dbReference>
<protein>
    <submittedName>
        <fullName evidence="1">Uncharacterized protein</fullName>
    </submittedName>
</protein>
<evidence type="ECO:0000313" key="1">
    <source>
        <dbReference type="EMBL" id="PGF32587.1"/>
    </source>
</evidence>
<evidence type="ECO:0000313" key="2">
    <source>
        <dbReference type="Proteomes" id="UP000226191"/>
    </source>
</evidence>
<organism evidence="1 2">
    <name type="scientific">Cutibacterium acnes</name>
    <name type="common">Propionibacterium acnes</name>
    <dbReference type="NCBI Taxonomy" id="1747"/>
    <lineage>
        <taxon>Bacteria</taxon>
        <taxon>Bacillati</taxon>
        <taxon>Actinomycetota</taxon>
        <taxon>Actinomycetes</taxon>
        <taxon>Propionibacteriales</taxon>
        <taxon>Propionibacteriaceae</taxon>
        <taxon>Cutibacterium</taxon>
    </lineage>
</organism>
<sequence>MVLGPLLWFPAHLFTVLVMGVAALGFEGDVNPVPDARRGAHRCDGPLVRQDRVSARKCRGRLGAGTPDTWGHI</sequence>
<dbReference type="EMBL" id="MVCE01000005">
    <property type="protein sequence ID" value="PGF32587.1"/>
    <property type="molecule type" value="Genomic_DNA"/>
</dbReference>
<accession>A0A8B2VMY9</accession>